<sequence length="596" mass="65754">MRLEEFVAELDARYDADVRMPWSPATGPGYHTRVPEGARVHQTKQAADYAIALLRLGRSDRAGEVLNALAGLQVTDPLSAHYGIWGWFLEEPPDQMSPADWNWADFIGVRLAQVLAVHGQLLDLRVRQRVRAALHHAAMSVFRRNVDPGYTNIAVMGAVTAAAAGQLLRPGPQPAPGPAPRDTHDVDEVLEFVDGGLLLDFGRRRLRAVLALHDEAGGFTEYNSPAYGRVVLEELERAALIVTDPDFRAVAERLRELTWAALAERFHPGTGQLAGPMSRAYHDWIQPDLAEYLRAQTGATIVAVREDRPAEPRVPLQERPPQAPPLLVPPRLVPPLLVPPLLVPPLPCPRPIAERFRALPSVPYQVRTRFSSDTAGTSWFAEDACLGSADEEFAWVQRRPLLGYWRTPDDPAVVLRARMVLNGHDLSAAWCRQHQEGPRVLSAWWLSYDSGDFHPVLDRPAGSVFDVGDLRLSVALRGRGVEAGELGDGVFALRAGERQAVVHTSPARFLGRSRTWQAVNDGDEARIEVRLYQGPSMPLDFHQARLRAAFALELLAAGEQPGTAAVTGEPDGNGLLRWRWDGLRVCAPAEPTPFDR</sequence>
<keyword evidence="2" id="KW-1185">Reference proteome</keyword>
<name>A0ABR9KBG5_9ACTN</name>
<dbReference type="EMBL" id="JADBEF010000001">
    <property type="protein sequence ID" value="MBE1559354.1"/>
    <property type="molecule type" value="Genomic_DNA"/>
</dbReference>
<protein>
    <submittedName>
        <fullName evidence="1">Uncharacterized protein</fullName>
    </submittedName>
</protein>
<dbReference type="RefSeq" id="WP_192774645.1">
    <property type="nucleotide sequence ID" value="NZ_BAAASY010000001.1"/>
</dbReference>
<accession>A0ABR9KBG5</accession>
<dbReference type="Proteomes" id="UP000661607">
    <property type="component" value="Unassembled WGS sequence"/>
</dbReference>
<evidence type="ECO:0000313" key="1">
    <source>
        <dbReference type="EMBL" id="MBE1559354.1"/>
    </source>
</evidence>
<comment type="caution">
    <text evidence="1">The sequence shown here is derived from an EMBL/GenBank/DDBJ whole genome shotgun (WGS) entry which is preliminary data.</text>
</comment>
<reference evidence="1 2" key="1">
    <citation type="submission" date="2020-10" db="EMBL/GenBank/DDBJ databases">
        <title>Sequencing the genomes of 1000 actinobacteria strains.</title>
        <authorList>
            <person name="Klenk H.-P."/>
        </authorList>
    </citation>
    <scope>NUCLEOTIDE SEQUENCE [LARGE SCALE GENOMIC DNA]</scope>
    <source>
        <strain evidence="1 2">DSM 43748</strain>
    </source>
</reference>
<evidence type="ECO:0000313" key="2">
    <source>
        <dbReference type="Proteomes" id="UP000661607"/>
    </source>
</evidence>
<organism evidence="1 2">
    <name type="scientific">Nonomuraea africana</name>
    <dbReference type="NCBI Taxonomy" id="46171"/>
    <lineage>
        <taxon>Bacteria</taxon>
        <taxon>Bacillati</taxon>
        <taxon>Actinomycetota</taxon>
        <taxon>Actinomycetes</taxon>
        <taxon>Streptosporangiales</taxon>
        <taxon>Streptosporangiaceae</taxon>
        <taxon>Nonomuraea</taxon>
    </lineage>
</organism>
<proteinExistence type="predicted"/>
<gene>
    <name evidence="1" type="ORF">H4W81_002133</name>
</gene>